<accession>A0A939T1Z1</accession>
<dbReference type="EMBL" id="JAGEOJ010000006">
    <property type="protein sequence ID" value="MBO2448566.1"/>
    <property type="molecule type" value="Genomic_DNA"/>
</dbReference>
<dbReference type="AlphaFoldDB" id="A0A939T1Z1"/>
<keyword evidence="3" id="KW-1185">Reference proteome</keyword>
<sequence length="430" mass="47773">MIPISQRTVTHPSIVTDATIVLRGAYDLDRLEAAAHEVGRRHEALRTTVDLDADEQRVHPYTPETVAFHRRSAEPGHLLETLDRWARVPLDPAEPPVFRVEAVAESERSLALHVAVPHAVADIASIEIVVRELILAYRDLMSGGPITLPPVPAQFADHQRRRADLMEREDLWSPTGAGARAVDFWSHRLTGAEPPAFGRPARGRPPGPRMKFLNTRLERGLVTQLDQLCASAHCSTFHVVLAAYEEAVATLTGCSEVTTTCVVHGRGRPEFRDTVGLLTNEIAFRRRVTAPNRQAHLSAVATDVYLTYVHQEYPLEAVATRCPEAASWLDKHRFRGLFLQYRADKYGLGLKNALDGVELTFPQESRAMLDSVMPGMALLSVDRDGPELSLELMFDTRRWIATEMADLHQAVHNALTTYALTPNAPVLQPT</sequence>
<evidence type="ECO:0000313" key="2">
    <source>
        <dbReference type="EMBL" id="MBO2448566.1"/>
    </source>
</evidence>
<dbReference type="GO" id="GO:0009239">
    <property type="term" value="P:enterobactin biosynthetic process"/>
    <property type="evidence" value="ECO:0007669"/>
    <property type="project" value="TreeGrafter"/>
</dbReference>
<dbReference type="GO" id="GO:0005829">
    <property type="term" value="C:cytosol"/>
    <property type="evidence" value="ECO:0007669"/>
    <property type="project" value="TreeGrafter"/>
</dbReference>
<gene>
    <name evidence="2" type="ORF">J4573_15795</name>
</gene>
<dbReference type="Gene3D" id="3.30.559.10">
    <property type="entry name" value="Chloramphenicol acetyltransferase-like domain"/>
    <property type="match status" value="1"/>
</dbReference>
<name>A0A939T1Z1_9ACTN</name>
<evidence type="ECO:0000259" key="1">
    <source>
        <dbReference type="Pfam" id="PF00668"/>
    </source>
</evidence>
<evidence type="ECO:0000313" key="3">
    <source>
        <dbReference type="Proteomes" id="UP000669179"/>
    </source>
</evidence>
<dbReference type="GO" id="GO:0009366">
    <property type="term" value="C:enterobactin synthetase complex"/>
    <property type="evidence" value="ECO:0007669"/>
    <property type="project" value="TreeGrafter"/>
</dbReference>
<dbReference type="PANTHER" id="PTHR45527:SF1">
    <property type="entry name" value="FATTY ACID SYNTHASE"/>
    <property type="match status" value="1"/>
</dbReference>
<protein>
    <recommendedName>
        <fullName evidence="1">Condensation domain-containing protein</fullName>
    </recommendedName>
</protein>
<dbReference type="GO" id="GO:0047527">
    <property type="term" value="F:2,3-dihydroxybenzoate-serine ligase activity"/>
    <property type="evidence" value="ECO:0007669"/>
    <property type="project" value="TreeGrafter"/>
</dbReference>
<dbReference type="InterPro" id="IPR023213">
    <property type="entry name" value="CAT-like_dom_sf"/>
</dbReference>
<dbReference type="GO" id="GO:0043041">
    <property type="term" value="P:amino acid activation for nonribosomal peptide biosynthetic process"/>
    <property type="evidence" value="ECO:0007669"/>
    <property type="project" value="TreeGrafter"/>
</dbReference>
<dbReference type="InterPro" id="IPR001242">
    <property type="entry name" value="Condensation_dom"/>
</dbReference>
<dbReference type="GO" id="GO:0031177">
    <property type="term" value="F:phosphopantetheine binding"/>
    <property type="evidence" value="ECO:0007669"/>
    <property type="project" value="TreeGrafter"/>
</dbReference>
<dbReference type="Pfam" id="PF00668">
    <property type="entry name" value="Condensation"/>
    <property type="match status" value="1"/>
</dbReference>
<organism evidence="2 3">
    <name type="scientific">Actinomadura barringtoniae</name>
    <dbReference type="NCBI Taxonomy" id="1427535"/>
    <lineage>
        <taxon>Bacteria</taxon>
        <taxon>Bacillati</taxon>
        <taxon>Actinomycetota</taxon>
        <taxon>Actinomycetes</taxon>
        <taxon>Streptosporangiales</taxon>
        <taxon>Thermomonosporaceae</taxon>
        <taxon>Actinomadura</taxon>
    </lineage>
</organism>
<feature type="domain" description="Condensation" evidence="1">
    <location>
        <begin position="16"/>
        <end position="327"/>
    </location>
</feature>
<dbReference type="PANTHER" id="PTHR45527">
    <property type="entry name" value="NONRIBOSOMAL PEPTIDE SYNTHETASE"/>
    <property type="match status" value="1"/>
</dbReference>
<proteinExistence type="predicted"/>
<reference evidence="2" key="1">
    <citation type="submission" date="2021-03" db="EMBL/GenBank/DDBJ databases">
        <authorList>
            <person name="Kanchanasin P."/>
            <person name="Saeng-In P."/>
            <person name="Phongsopitanun W."/>
            <person name="Yuki M."/>
            <person name="Kudo T."/>
            <person name="Ohkuma M."/>
            <person name="Tanasupawat S."/>
        </authorList>
    </citation>
    <scope>NUCLEOTIDE SEQUENCE</scope>
    <source>
        <strain evidence="2">GKU 128</strain>
    </source>
</reference>
<dbReference type="Gene3D" id="3.30.559.30">
    <property type="entry name" value="Nonribosomal peptide synthetase, condensation domain"/>
    <property type="match status" value="1"/>
</dbReference>
<dbReference type="Proteomes" id="UP000669179">
    <property type="component" value="Unassembled WGS sequence"/>
</dbReference>
<dbReference type="RefSeq" id="WP_208256236.1">
    <property type="nucleotide sequence ID" value="NZ_JAGEOJ010000006.1"/>
</dbReference>
<dbReference type="GO" id="GO:0008610">
    <property type="term" value="P:lipid biosynthetic process"/>
    <property type="evidence" value="ECO:0007669"/>
    <property type="project" value="UniProtKB-ARBA"/>
</dbReference>
<dbReference type="SUPFAM" id="SSF52777">
    <property type="entry name" value="CoA-dependent acyltransferases"/>
    <property type="match status" value="2"/>
</dbReference>
<comment type="caution">
    <text evidence="2">The sequence shown here is derived from an EMBL/GenBank/DDBJ whole genome shotgun (WGS) entry which is preliminary data.</text>
</comment>